<dbReference type="RefSeq" id="WP_190613477.1">
    <property type="nucleotide sequence ID" value="NZ_AP018712.1"/>
</dbReference>
<dbReference type="SMART" id="SM00710">
    <property type="entry name" value="PbH1"/>
    <property type="match status" value="8"/>
</dbReference>
<sequence>MKKYIELTILFLIIVLTLTSCILKPTPGTIQGHINLKFSDQLDGTLIKIKGLNTTVKTDKDGNFMIKNLEPKDYTLQISRQDYEEKEIKVNVYTGNIVSVNTSLSFKFGKVLGSVSVLNDEDEINLNFINLDKKAKDLKNKILKGSNTFEYNLMPGKYNLVINSNKYSSYEKEITVVKDKKIELAPIILQSIMGIIEGKIIPQNVNGEDDLNSEKSNFSIKLYNKDTLKVETVTDKNGYFHLNYHEGTYTIKIVKKNYITQTIEVNIYKNKTNSLSNIKMFVGGENKGWIKGKVYLEDRKNNENSGIGIIFKPLNSENIVQTTITDKDGNYNSLLDVGKYEVEISKENYTSVSTQVNVEEYKISSLQSVELKRKSTLVEGYVKLPGSLDNSGAIVQIGDFSETTNKDGYYKIISKTGVQDIKVTKENYIAYSDKLNVLDLDKNKFDLILEPLKSSIEGFAKYNIESINNQEGITVTIEGTSLDLNNKEINVFFTTKTDKNGYYKIINVPFGKYKISYSAQGFSTVVLNNLEIYPNQKKTIEKIIFLEEIPTTGSVYGKAYLKNSKDMSGINVLAKKHNGPGYITVTDINGTYVFPKISSGIYDLEFSKFSYKTYVIKDVKVNIGDKINIKDSPILEKASGKIIGTVKLEGWNNSKDIKIELLGDYEKKLGYRLYTYTDENGNFELEAPVSQNYTGLRVYKNEDFEDYTYSDNFQTTETTPYKPIFEKTSDTPLILKAIKNTVKGKVTIANFTNNLNIEVELKSKTSDATYLTYTNKEGIFEFQHIPLGTYIQKSSFPQCGYVLSPVDVIPGNLVQTNDVTLFPNAGEVTGKVNLKNVTDNSKVSITLIPFDTNVEKMSYNTITNENGNYTFGSILHGKYKLIAKKDGWNENKIDSLEVKSFKTTTVPTLELSDTIPPIINKVLINGGSSTTDNTKVIITTFAKDVGSGLYQISISNDKNQENWMKYEYQKIYDLDSTEGEKTIYVKVKDNSENISEMKTASTSLIHLPNATNLTDYLHGKIVTKDTVITKAQSPYYVSDSILVNENVKLTIEAGVVLIFKNNTNIIINGFIEARGTNDEKIVFKPENIDDVFNLKVNSSSKDIQNKTMNKRNFLKSKNIFTSSLKDMINSEMKRTIKYLKDKQFKTVVDNKTIEISNNLKSKNLYNKINKEYSEEQTNTSNILENIDMEKGNLEIENGVIKNLTGNSLKILNYVEIYNSNLKILDCETGMVKLINSNILSSFNLSGYITDSNLVNSNNHNYALTNSYVKNSSLTGNFRINNSIVEDSSIEFSKNDYDNTYIQNSKISNSKISKLSDGMNENIRMNIASSILISNTIKDITIKITGTSMMNNENNFSYFSYIIYNNIFNEHTGIEIGTNKVLLAYNNFIGQIDFAIKLMDSAKNGNIESKNNYFGTDNIEQIKNKIYDYDDDPNFSLSRVNFEPYETKEINSISEIQEITSKELSGNLYLNYKLTKNNSPYVVTDNLSIFGKLIIEPGVEIKVNKDKKIDIYGSIEAGDVDKESINFYTNTGVMAKDMWYGITFYNTNEKSIKFENVIIDNTITGITLQNASVKLNKLTIKQTTTGIQTSGNSNLTLINSNVQNSTSNDIEFLGNTLKINDSKVNKLNLNGGNNNGSYQIEDSKFTSIVFMNSIYKNVYFKNINTQSLNMNYIYSNIKIENSIIGRLYNESISNGVLYVENSKINSFSSNHMWYNSKLIIKNNEINFFDALCDMNNNFEGKIIIQKNKFKNNFFIGMNTTDSKNQDGYDVDIFNNTFDYTNSQYQNGEGNVIINRLKYVSIHDNIFKNGVELKITNDKTTKIYDNTFKDNNYDTLIVDGELSMPEIYNNTFYGNNNYAVVVRKGLIAGFKNNYIALNFGGVKIENMSNNINLSENIIMMNRYLNLENNSNYKINLSDNFWGLYTEESIKETIMGSYEMESFKTKLIEEAGSSEKPDIGELLSYTNLKDYILNNDTLKEEDSPYLVTSDIDLNNMIFEGNIEIKISDGRKVIINKSKQKSGTLTFSSVYERNEASNITKVINNSKLNDFQINGISLENNNDIGTLLLNNGFVNGKGIIEQLNTSGTLNTVDVYKVMNADISTNFISNNSNFDTVNLKNVNNAEFNLGKILKLNTENVKTLKLNSESIENIVTTTVDNLYLNNVELNKAKISNAKYLESNSKIEESNFKDIESINLFNANVFKSTFDNSPVLLSNTKLFNNTIKNANIGLTIKEANDEDSVYIMKNVFDNNTEDIKSNVSNKINAQYNYFVSGTPNISGNIDVSNSLSETPNDEEVALNHEISGKIILNSVLKASDKDYKVTDNLIIIGRLRVEPGVNIKIKEGKKIEVRGSLIVEGTKEDNVFIKPDTSILIKDKWSGFDIKAGGTLTLKYAVTGYASTLINNFGTVNVENSKIKLNTIAFNQYENSSSSILNSKISSNDSVIKFSNNSEEFEFNIDNCNFYSNSSFIDIDNEGYSDKAKSYLNISNSKISSNSFEINRLNCKVQNTLIKTSNFNLNSSNFESDFSTITYIDNMSMNVYVGSDTSVVIKNSYLNTLNTSYSNNIIINAENSTFTNINFYREYNNKISIENCKVSNLQLDNFSGILNVNNGKIGHLRISGTIKGNINFNNILFEKIDENYNNLIEINSNYPIIFNNIHLNGNNKNTDGIFISNDAMIGFKNSIFENCSKAINIEKGALLYFDKNKIINNSYGIYIKEFPSEDVELQITNNEFNNTHYNIYNETKNKVIADDNYWNTLDETTIKNKIYNVVVSKWLSESPIN</sequence>
<dbReference type="InterPro" id="IPR013784">
    <property type="entry name" value="Carb-bd-like_fold"/>
</dbReference>
<gene>
    <name evidence="1" type="ORF">OSSY52_12690</name>
</gene>
<dbReference type="Pfam" id="PF13715">
    <property type="entry name" value="CarbopepD_reg_2"/>
    <property type="match status" value="1"/>
</dbReference>
<dbReference type="EMBL" id="AP018712">
    <property type="protein sequence ID" value="BBE31128.1"/>
    <property type="molecule type" value="Genomic_DNA"/>
</dbReference>
<proteinExistence type="predicted"/>
<dbReference type="Proteomes" id="UP000516361">
    <property type="component" value="Chromosome"/>
</dbReference>
<reference evidence="1 2" key="1">
    <citation type="submission" date="2018-06" db="EMBL/GenBank/DDBJ databases">
        <title>Genome sequencing of Oceanotoga sp. sy52.</title>
        <authorList>
            <person name="Mori K."/>
        </authorList>
    </citation>
    <scope>NUCLEOTIDE SEQUENCE [LARGE SCALE GENOMIC DNA]</scope>
    <source>
        <strain evidence="2">sy52</strain>
    </source>
</reference>
<dbReference type="KEGG" id="ocy:OSSY52_12690"/>
<dbReference type="PROSITE" id="PS51257">
    <property type="entry name" value="PROKAR_LIPOPROTEIN"/>
    <property type="match status" value="1"/>
</dbReference>
<accession>A0A7G1G3V0</accession>
<dbReference type="InterPro" id="IPR008969">
    <property type="entry name" value="CarboxyPept-like_regulatory"/>
</dbReference>
<dbReference type="GO" id="GO:0030246">
    <property type="term" value="F:carbohydrate binding"/>
    <property type="evidence" value="ECO:0007669"/>
    <property type="project" value="InterPro"/>
</dbReference>
<dbReference type="SUPFAM" id="SSF49464">
    <property type="entry name" value="Carboxypeptidase regulatory domain-like"/>
    <property type="match status" value="2"/>
</dbReference>
<evidence type="ECO:0000313" key="1">
    <source>
        <dbReference type="EMBL" id="BBE31128.1"/>
    </source>
</evidence>
<dbReference type="InParanoid" id="A0A7G1G3V0"/>
<evidence type="ECO:0000313" key="2">
    <source>
        <dbReference type="Proteomes" id="UP000516361"/>
    </source>
</evidence>
<dbReference type="SUPFAM" id="SSF49452">
    <property type="entry name" value="Starch-binding domain-like"/>
    <property type="match status" value="5"/>
</dbReference>
<dbReference type="InterPro" id="IPR006626">
    <property type="entry name" value="PbH1"/>
</dbReference>
<name>A0A7G1G3V0_9BACT</name>
<keyword evidence="2" id="KW-1185">Reference proteome</keyword>
<organism evidence="1 2">
    <name type="scientific">Tepiditoga spiralis</name>
    <dbReference type="NCBI Taxonomy" id="2108365"/>
    <lineage>
        <taxon>Bacteria</taxon>
        <taxon>Thermotogati</taxon>
        <taxon>Thermotogota</taxon>
        <taxon>Thermotogae</taxon>
        <taxon>Petrotogales</taxon>
        <taxon>Petrotogaceae</taxon>
        <taxon>Tepiditoga</taxon>
    </lineage>
</organism>
<protein>
    <submittedName>
        <fullName evidence="1">Uncharacterized protein</fullName>
    </submittedName>
</protein>
<dbReference type="Gene3D" id="2.60.40.1120">
    <property type="entry name" value="Carboxypeptidase-like, regulatory domain"/>
    <property type="match status" value="6"/>
</dbReference>